<dbReference type="PANTHER" id="PTHR43179:SF12">
    <property type="entry name" value="GALACTOFURANOSYLTRANSFERASE GLFT2"/>
    <property type="match status" value="1"/>
</dbReference>
<dbReference type="PANTHER" id="PTHR43179">
    <property type="entry name" value="RHAMNOSYLTRANSFERASE WBBL"/>
    <property type="match status" value="1"/>
</dbReference>
<dbReference type="SUPFAM" id="SSF53448">
    <property type="entry name" value="Nucleotide-diphospho-sugar transferases"/>
    <property type="match status" value="1"/>
</dbReference>
<evidence type="ECO:0000313" key="5">
    <source>
        <dbReference type="EMBL" id="RSN76946.1"/>
    </source>
</evidence>
<dbReference type="Proteomes" id="UP000277582">
    <property type="component" value="Unassembled WGS sequence"/>
</dbReference>
<evidence type="ECO:0000256" key="2">
    <source>
        <dbReference type="ARBA" id="ARBA00022676"/>
    </source>
</evidence>
<dbReference type="AlphaFoldDB" id="A0A3R9R180"/>
<evidence type="ECO:0000259" key="4">
    <source>
        <dbReference type="Pfam" id="PF00535"/>
    </source>
</evidence>
<organism evidence="5 6">
    <name type="scientific">Candidatus Methanodesulfokora washburnensis</name>
    <dbReference type="NCBI Taxonomy" id="2478471"/>
    <lineage>
        <taxon>Archaea</taxon>
        <taxon>Thermoproteota</taxon>
        <taxon>Candidatus Korarchaeia</taxon>
        <taxon>Candidatus Korarchaeia incertae sedis</taxon>
        <taxon>Candidatus Methanodesulfokora</taxon>
    </lineage>
</organism>
<keyword evidence="3 5" id="KW-0808">Transferase</keyword>
<dbReference type="GO" id="GO:0016757">
    <property type="term" value="F:glycosyltransferase activity"/>
    <property type="evidence" value="ECO:0007669"/>
    <property type="project" value="UniProtKB-KW"/>
</dbReference>
<dbReference type="InterPro" id="IPR001173">
    <property type="entry name" value="Glyco_trans_2-like"/>
</dbReference>
<keyword evidence="2" id="KW-0328">Glycosyltransferase</keyword>
<dbReference type="EMBL" id="RCOS01000048">
    <property type="protein sequence ID" value="RSN76946.1"/>
    <property type="molecule type" value="Genomic_DNA"/>
</dbReference>
<protein>
    <submittedName>
        <fullName evidence="5">Glycosyltransferase family 2 protein</fullName>
    </submittedName>
</protein>
<evidence type="ECO:0000256" key="3">
    <source>
        <dbReference type="ARBA" id="ARBA00022679"/>
    </source>
</evidence>
<comment type="caution">
    <text evidence="5">The sequence shown here is derived from an EMBL/GenBank/DDBJ whole genome shotgun (WGS) entry which is preliminary data.</text>
</comment>
<feature type="domain" description="Glycosyltransferase 2-like" evidence="4">
    <location>
        <begin position="7"/>
        <end position="180"/>
    </location>
</feature>
<dbReference type="Pfam" id="PF00535">
    <property type="entry name" value="Glycos_transf_2"/>
    <property type="match status" value="1"/>
</dbReference>
<dbReference type="InterPro" id="IPR029044">
    <property type="entry name" value="Nucleotide-diphossugar_trans"/>
</dbReference>
<name>A0A3R9R180_9CREN</name>
<reference evidence="5 6" key="1">
    <citation type="submission" date="2018-10" db="EMBL/GenBank/DDBJ databases">
        <title>Co-occurring genomic capacity for anaerobic methane metabolism and dissimilatory sulfite reduction discovered in the Korarchaeota.</title>
        <authorList>
            <person name="Mckay L.J."/>
            <person name="Dlakic M."/>
            <person name="Fields M.W."/>
            <person name="Delmont T.O."/>
            <person name="Eren A.M."/>
            <person name="Jay Z.J."/>
            <person name="Klingelsmith K.B."/>
            <person name="Rusch D.B."/>
            <person name="Inskeep W.P."/>
        </authorList>
    </citation>
    <scope>NUCLEOTIDE SEQUENCE [LARGE SCALE GENOMIC DNA]</scope>
    <source>
        <strain evidence="5 6">MDKW</strain>
    </source>
</reference>
<dbReference type="OrthoDB" id="31358at2157"/>
<proteinExistence type="inferred from homology"/>
<keyword evidence="6" id="KW-1185">Reference proteome</keyword>
<evidence type="ECO:0000313" key="6">
    <source>
        <dbReference type="Proteomes" id="UP000277582"/>
    </source>
</evidence>
<dbReference type="RefSeq" id="WP_125670610.1">
    <property type="nucleotide sequence ID" value="NZ_RCOS01000048.1"/>
</dbReference>
<dbReference type="Gene3D" id="3.90.550.10">
    <property type="entry name" value="Spore Coat Polysaccharide Biosynthesis Protein SpsA, Chain A"/>
    <property type="match status" value="1"/>
</dbReference>
<accession>A0A3R9R180</accession>
<sequence length="350" mass="39455">MAFPKASILWVNYNSMNFINIVTDSLKEIANLDYPNYEVIVVDNGSTDGSFAVIRELAERNNFKLIRLNKNLGFTGGNNAGFRARDKDSKYVVLINNDAIPFQNSLEELVELMENEEDVGGAQGIILDFNGLIDRAGMMMDEVLASHPLFRGRSPIGINKPLAITYPSGAFAVYRVKAVLDVWHGKEKLFFDFGFGYFDDNVLGLQLWNHGWKCKFYPVISGKHRQSTSFGKAGPLRAYLSLRNALLLGSMVNSRYKGLIPAFALRDSMPRAFRPISRAISDFLRLRPLLEDYRLDLYKAPVIRLSLEDLIKLMGLRRKFTAEIGRKLSTLLQNTEVTETNLRIGGNLVS</sequence>
<gene>
    <name evidence="5" type="ORF">D6D85_03210</name>
</gene>
<comment type="similarity">
    <text evidence="1">Belongs to the glycosyltransferase 2 family.</text>
</comment>
<evidence type="ECO:0000256" key="1">
    <source>
        <dbReference type="ARBA" id="ARBA00006739"/>
    </source>
</evidence>